<evidence type="ECO:0000256" key="1">
    <source>
        <dbReference type="SAM" id="MobiDB-lite"/>
    </source>
</evidence>
<name>A0A5E4C4S2_MARMO</name>
<evidence type="ECO:0000313" key="2">
    <source>
        <dbReference type="EMBL" id="VTJ76109.1"/>
    </source>
</evidence>
<dbReference type="Proteomes" id="UP000335636">
    <property type="component" value="Unassembled WGS sequence"/>
</dbReference>
<feature type="region of interest" description="Disordered" evidence="1">
    <location>
        <begin position="1"/>
        <end position="23"/>
    </location>
</feature>
<proteinExistence type="predicted"/>
<reference evidence="2" key="1">
    <citation type="submission" date="2019-04" db="EMBL/GenBank/DDBJ databases">
        <authorList>
            <person name="Alioto T."/>
            <person name="Alioto T."/>
        </authorList>
    </citation>
    <scope>NUCLEOTIDE SEQUENCE [LARGE SCALE GENOMIC DNA]</scope>
</reference>
<gene>
    <name evidence="2" type="ORF">MONAX_5E041008</name>
</gene>
<comment type="caution">
    <text evidence="2">The sequence shown here is derived from an EMBL/GenBank/DDBJ whole genome shotgun (WGS) entry which is preliminary data.</text>
</comment>
<evidence type="ECO:0000313" key="3">
    <source>
        <dbReference type="Proteomes" id="UP000335636"/>
    </source>
</evidence>
<dbReference type="EMBL" id="CABDUW010000861">
    <property type="protein sequence ID" value="VTJ76109.1"/>
    <property type="molecule type" value="Genomic_DNA"/>
</dbReference>
<organism evidence="2 3">
    <name type="scientific">Marmota monax</name>
    <name type="common">Woodchuck</name>
    <dbReference type="NCBI Taxonomy" id="9995"/>
    <lineage>
        <taxon>Eukaryota</taxon>
        <taxon>Metazoa</taxon>
        <taxon>Chordata</taxon>
        <taxon>Craniata</taxon>
        <taxon>Vertebrata</taxon>
        <taxon>Euteleostomi</taxon>
        <taxon>Mammalia</taxon>
        <taxon>Eutheria</taxon>
        <taxon>Euarchontoglires</taxon>
        <taxon>Glires</taxon>
        <taxon>Rodentia</taxon>
        <taxon>Sciuromorpha</taxon>
        <taxon>Sciuridae</taxon>
        <taxon>Xerinae</taxon>
        <taxon>Marmotini</taxon>
        <taxon>Marmota</taxon>
    </lineage>
</organism>
<keyword evidence="3" id="KW-1185">Reference proteome</keyword>
<protein>
    <submittedName>
        <fullName evidence="2">Uncharacterized protein</fullName>
    </submittedName>
</protein>
<accession>A0A5E4C4S2</accession>
<dbReference type="AlphaFoldDB" id="A0A5E4C4S2"/>
<sequence>MLKQPESGRTPSDPFGQGMGLQDYVTRAQKRSRDLHSHVAPVICAFPSGLCGEITLQGGHICDRSGKKTTAPSLLLSPAPWVLPARTDLLKNLGADTLA</sequence>